<feature type="compositionally biased region" description="Polar residues" evidence="1">
    <location>
        <begin position="102"/>
        <end position="114"/>
    </location>
</feature>
<dbReference type="Proteomes" id="UP001642360">
    <property type="component" value="Unassembled WGS sequence"/>
</dbReference>
<dbReference type="AlphaFoldDB" id="A0ABC8STX6"/>
<name>A0ABC8STX6_9AQUA</name>
<dbReference type="EMBL" id="CAUOFW020003503">
    <property type="protein sequence ID" value="CAK9160360.1"/>
    <property type="molecule type" value="Genomic_DNA"/>
</dbReference>
<gene>
    <name evidence="2" type="ORF">ILEXP_LOCUS29113</name>
</gene>
<accession>A0ABC8STX6</accession>
<keyword evidence="3" id="KW-1185">Reference proteome</keyword>
<sequence length="179" mass="19822">MYRKMHIAYGKVLTDMLDHEKMKRKKMLMPKSEETVRVEASSTAQPQHMQEKLVTGSTIPGLTSLNRPVSSTAAANTVIQMPNIVMNAPSVDRSKQEMVKGSSGNSNNTRTTDALTKKKVKRKPESTLTEAHFRPDKLSSVQVELKHKSHKQAAGPLQRPNVQLAAATSFEQDGRQDVA</sequence>
<organism evidence="2 3">
    <name type="scientific">Ilex paraguariensis</name>
    <name type="common">yerba mate</name>
    <dbReference type="NCBI Taxonomy" id="185542"/>
    <lineage>
        <taxon>Eukaryota</taxon>
        <taxon>Viridiplantae</taxon>
        <taxon>Streptophyta</taxon>
        <taxon>Embryophyta</taxon>
        <taxon>Tracheophyta</taxon>
        <taxon>Spermatophyta</taxon>
        <taxon>Magnoliopsida</taxon>
        <taxon>eudicotyledons</taxon>
        <taxon>Gunneridae</taxon>
        <taxon>Pentapetalae</taxon>
        <taxon>asterids</taxon>
        <taxon>campanulids</taxon>
        <taxon>Aquifoliales</taxon>
        <taxon>Aquifoliaceae</taxon>
        <taxon>Ilex</taxon>
    </lineage>
</organism>
<proteinExistence type="predicted"/>
<protein>
    <submittedName>
        <fullName evidence="2">Uncharacterized protein</fullName>
    </submittedName>
</protein>
<feature type="region of interest" description="Disordered" evidence="1">
    <location>
        <begin position="90"/>
        <end position="179"/>
    </location>
</feature>
<reference evidence="2 3" key="1">
    <citation type="submission" date="2024-02" db="EMBL/GenBank/DDBJ databases">
        <authorList>
            <person name="Vignale AGUSTIN F."/>
            <person name="Sosa J E."/>
            <person name="Modenutti C."/>
        </authorList>
    </citation>
    <scope>NUCLEOTIDE SEQUENCE [LARGE SCALE GENOMIC DNA]</scope>
</reference>
<evidence type="ECO:0000313" key="2">
    <source>
        <dbReference type="EMBL" id="CAK9160360.1"/>
    </source>
</evidence>
<comment type="caution">
    <text evidence="2">The sequence shown here is derived from an EMBL/GenBank/DDBJ whole genome shotgun (WGS) entry which is preliminary data.</text>
</comment>
<evidence type="ECO:0000313" key="3">
    <source>
        <dbReference type="Proteomes" id="UP001642360"/>
    </source>
</evidence>
<evidence type="ECO:0000256" key="1">
    <source>
        <dbReference type="SAM" id="MobiDB-lite"/>
    </source>
</evidence>